<proteinExistence type="predicted"/>
<keyword evidence="2" id="KW-1185">Reference proteome</keyword>
<evidence type="ECO:0000313" key="2">
    <source>
        <dbReference type="Proteomes" id="UP000182190"/>
    </source>
</evidence>
<protein>
    <submittedName>
        <fullName evidence="1">Transposase</fullName>
    </submittedName>
</protein>
<organism evidence="1 2">
    <name type="scientific">Planktothrix paucivesiculata PCC 9631</name>
    <dbReference type="NCBI Taxonomy" id="671071"/>
    <lineage>
        <taxon>Bacteria</taxon>
        <taxon>Bacillati</taxon>
        <taxon>Cyanobacteriota</taxon>
        <taxon>Cyanophyceae</taxon>
        <taxon>Oscillatoriophycideae</taxon>
        <taxon>Oscillatoriales</taxon>
        <taxon>Microcoleaceae</taxon>
        <taxon>Planktothrix</taxon>
    </lineage>
</organism>
<dbReference type="EMBL" id="CZCS02000146">
    <property type="protein sequence ID" value="VXD16296.1"/>
    <property type="molecule type" value="Genomic_DNA"/>
</dbReference>
<accession>A0A7Z9BKW2</accession>
<reference evidence="1" key="1">
    <citation type="submission" date="2019-10" db="EMBL/GenBank/DDBJ databases">
        <authorList>
            <consortium name="Genoscope - CEA"/>
            <person name="William W."/>
        </authorList>
    </citation>
    <scope>NUCLEOTIDE SEQUENCE [LARGE SCALE GENOMIC DNA]</scope>
    <source>
        <strain evidence="1">BBR_PRJEB10994</strain>
    </source>
</reference>
<dbReference type="Proteomes" id="UP000182190">
    <property type="component" value="Unassembled WGS sequence"/>
</dbReference>
<dbReference type="AlphaFoldDB" id="A0A7Z9BKW2"/>
<name>A0A7Z9BKW2_9CYAN</name>
<evidence type="ECO:0000313" key="1">
    <source>
        <dbReference type="EMBL" id="VXD16296.1"/>
    </source>
</evidence>
<gene>
    <name evidence="1" type="ORF">PL9631_230001</name>
</gene>
<comment type="caution">
    <text evidence="1">The sequence shown here is derived from an EMBL/GenBank/DDBJ whole genome shotgun (WGS) entry which is preliminary data.</text>
</comment>
<sequence>MNLERLANGIPLPIKFGSRRKRIQRFLSLPNLKIEKIWLPIIKEWLSIYFTKEEIIYVM</sequence>